<dbReference type="KEGG" id="mcn:Mcup_0801"/>
<gene>
    <name evidence="1" type="ordered locus">Mcup_0801</name>
</gene>
<dbReference type="PATRIC" id="fig|1006006.8.peg.799"/>
<evidence type="ECO:0000313" key="2">
    <source>
        <dbReference type="Proteomes" id="UP000007812"/>
    </source>
</evidence>
<dbReference type="EMBL" id="CP002656">
    <property type="protein sequence ID" value="AEB94906.1"/>
    <property type="molecule type" value="Genomic_DNA"/>
</dbReference>
<dbReference type="HOGENOM" id="CLU_2820818_0_0_2"/>
<dbReference type="Proteomes" id="UP000007812">
    <property type="component" value="Chromosome"/>
</dbReference>
<dbReference type="eggNOG" id="arCOG08457">
    <property type="taxonomic scope" value="Archaea"/>
</dbReference>
<name>F4G217_METCR</name>
<accession>F4G217</accession>
<keyword evidence="2" id="KW-1185">Reference proteome</keyword>
<dbReference type="AlphaFoldDB" id="F4G217"/>
<dbReference type="STRING" id="1006006.Mcup_0801"/>
<reference evidence="1 2" key="1">
    <citation type="journal article" date="2011" name="J. Bacteriol.">
        <title>Complete genome sequence of Metallosphaera cuprina, a metal sulfide-oxidizing archaeon from a hot spring.</title>
        <authorList>
            <person name="Liu L.J."/>
            <person name="You X.Y."/>
            <person name="Zheng H."/>
            <person name="Wang S."/>
            <person name="Jiang C.Y."/>
            <person name="Liu S.J."/>
        </authorList>
    </citation>
    <scope>NUCLEOTIDE SEQUENCE [LARGE SCALE GENOMIC DNA]</scope>
    <source>
        <strain evidence="1 2">Ar-4</strain>
    </source>
</reference>
<evidence type="ECO:0000313" key="1">
    <source>
        <dbReference type="EMBL" id="AEB94906.1"/>
    </source>
</evidence>
<proteinExistence type="predicted"/>
<organism evidence="1 2">
    <name type="scientific">Metallosphaera cuprina (strain Ar-4)</name>
    <dbReference type="NCBI Taxonomy" id="1006006"/>
    <lineage>
        <taxon>Archaea</taxon>
        <taxon>Thermoproteota</taxon>
        <taxon>Thermoprotei</taxon>
        <taxon>Sulfolobales</taxon>
        <taxon>Sulfolobaceae</taxon>
        <taxon>Metallosphaera</taxon>
    </lineage>
</organism>
<protein>
    <submittedName>
        <fullName evidence="1">Uncharacterized protein</fullName>
    </submittedName>
</protein>
<sequence length="66" mass="7783">MLRELAEIESQKASLEFKLYQVEQSLKIETIRLMGQISMCEHYSPQEAKRLKSSAINYFKKYVIPD</sequence>